<proteinExistence type="predicted"/>
<keyword evidence="2" id="KW-1185">Reference proteome</keyword>
<sequence length="206" mass="23367">MFAYLISLPHSPRTAPAFERLTTSFPDFTWIVSPGVRVAETRLTYEEMRELECYRNWKMLHDGYPARAVGCRLAGLQAISQGLQNALLRGDPYFAIFQDDATPSDDASQRLQSLLHVNGGDWECLWLDETQLMSPKGPNGQLLGARLATGMVLRTEYASDIVERLSEASCEWDVWMHREMANGRKYFSDQIVRQMSGVSEITGRLK</sequence>
<name>A0A518CAR5_9BACT</name>
<protein>
    <recommendedName>
        <fullName evidence="3">Glycosyltransferase family 25 (LPS biosynthesis protein)</fullName>
    </recommendedName>
</protein>
<accession>A0A518CAR5</accession>
<evidence type="ECO:0008006" key="3">
    <source>
        <dbReference type="Google" id="ProtNLM"/>
    </source>
</evidence>
<reference evidence="2" key="1">
    <citation type="submission" date="2019-02" db="EMBL/GenBank/DDBJ databases">
        <title>Deep-cultivation of Planctomycetes and their phenomic and genomic characterization uncovers novel biology.</title>
        <authorList>
            <person name="Wiegand S."/>
            <person name="Jogler M."/>
            <person name="Boedeker C."/>
            <person name="Pinto D."/>
            <person name="Vollmers J."/>
            <person name="Rivas-Marin E."/>
            <person name="Kohn T."/>
            <person name="Peeters S.H."/>
            <person name="Heuer A."/>
            <person name="Rast P."/>
            <person name="Oberbeckmann S."/>
            <person name="Bunk B."/>
            <person name="Jeske O."/>
            <person name="Meyerdierks A."/>
            <person name="Storesund J.E."/>
            <person name="Kallscheuer N."/>
            <person name="Luecker S."/>
            <person name="Lage O.M."/>
            <person name="Pohl T."/>
            <person name="Merkel B.J."/>
            <person name="Hornburger P."/>
            <person name="Mueller R.-W."/>
            <person name="Bruemmer F."/>
            <person name="Labrenz M."/>
            <person name="Spormann A.M."/>
            <person name="Op den Camp H."/>
            <person name="Overmann J."/>
            <person name="Amann R."/>
            <person name="Jetten M.S.M."/>
            <person name="Mascher T."/>
            <person name="Medema M.H."/>
            <person name="Devos D.P."/>
            <person name="Kaster A.-K."/>
            <person name="Ovreas L."/>
            <person name="Rohde M."/>
            <person name="Galperin M.Y."/>
            <person name="Jogler C."/>
        </authorList>
    </citation>
    <scope>NUCLEOTIDE SEQUENCE [LARGE SCALE GENOMIC DNA]</scope>
    <source>
        <strain evidence="2">Pan97</strain>
    </source>
</reference>
<evidence type="ECO:0000313" key="2">
    <source>
        <dbReference type="Proteomes" id="UP000318626"/>
    </source>
</evidence>
<evidence type="ECO:0000313" key="1">
    <source>
        <dbReference type="EMBL" id="QDU76326.1"/>
    </source>
</evidence>
<dbReference type="AlphaFoldDB" id="A0A518CAR5"/>
<organism evidence="1 2">
    <name type="scientific">Bremerella volcania</name>
    <dbReference type="NCBI Taxonomy" id="2527984"/>
    <lineage>
        <taxon>Bacteria</taxon>
        <taxon>Pseudomonadati</taxon>
        <taxon>Planctomycetota</taxon>
        <taxon>Planctomycetia</taxon>
        <taxon>Pirellulales</taxon>
        <taxon>Pirellulaceae</taxon>
        <taxon>Bremerella</taxon>
    </lineage>
</organism>
<gene>
    <name evidence="1" type="ORF">Pan97_33740</name>
</gene>
<dbReference type="EMBL" id="CP036289">
    <property type="protein sequence ID" value="QDU76326.1"/>
    <property type="molecule type" value="Genomic_DNA"/>
</dbReference>
<dbReference type="KEGG" id="bvo:Pan97_33740"/>
<dbReference type="RefSeq" id="WP_144974358.1">
    <property type="nucleotide sequence ID" value="NZ_CP036289.1"/>
</dbReference>
<dbReference type="Proteomes" id="UP000318626">
    <property type="component" value="Chromosome"/>
</dbReference>